<sequence length="191" mass="20028">MAPGTLHQPWRHGPLRRRTDVAQSWMALVSGLLIVVAGPAAGVLAGNAVDAAVHGQRADRHSTVGVVARTPPAALGVAAGNGTVGRVYTVVRWTASNGIVRTGEAAVPPGARAGDRTTVWLDGRGALIRDPGSPEDIVVESVAVGIVAASGTGLALFAVHKGGVRLLDRRRYAQWEKEWAELDARPRRDHP</sequence>
<reference evidence="2 3" key="1">
    <citation type="submission" date="2022-03" db="EMBL/GenBank/DDBJ databases">
        <title>Streptomyces yunnanensis P86,complete genome.</title>
        <authorList>
            <person name="Chen S."/>
            <person name="Zhang Q."/>
        </authorList>
    </citation>
    <scope>NUCLEOTIDE SEQUENCE [LARGE SCALE GENOMIC DNA]</scope>
    <source>
        <strain evidence="2 3">P86</strain>
    </source>
</reference>
<dbReference type="PANTHER" id="PTHR42305">
    <property type="entry name" value="MEMBRANE PROTEIN RV1733C-RELATED"/>
    <property type="match status" value="1"/>
</dbReference>
<evidence type="ECO:0000313" key="2">
    <source>
        <dbReference type="EMBL" id="WEB38085.1"/>
    </source>
</evidence>
<dbReference type="RefSeq" id="WP_275305821.1">
    <property type="nucleotide sequence ID" value="NZ_CP095749.1"/>
</dbReference>
<feature type="transmembrane region" description="Helical" evidence="1">
    <location>
        <begin position="25"/>
        <end position="45"/>
    </location>
</feature>
<organism evidence="2 3">
    <name type="scientific">Streptomyces yunnanensis</name>
    <dbReference type="NCBI Taxonomy" id="156453"/>
    <lineage>
        <taxon>Bacteria</taxon>
        <taxon>Bacillati</taxon>
        <taxon>Actinomycetota</taxon>
        <taxon>Actinomycetes</taxon>
        <taxon>Kitasatosporales</taxon>
        <taxon>Streptomycetaceae</taxon>
        <taxon>Streptomyces</taxon>
    </lineage>
</organism>
<keyword evidence="1" id="KW-1133">Transmembrane helix</keyword>
<gene>
    <name evidence="2" type="ORF">MOV08_01340</name>
</gene>
<protein>
    <recommendedName>
        <fullName evidence="4">Membrane protein SCJ1.26</fullName>
    </recommendedName>
</protein>
<name>A0ABY8A2G7_9ACTN</name>
<dbReference type="Proteomes" id="UP001218629">
    <property type="component" value="Chromosome"/>
</dbReference>
<evidence type="ECO:0000256" key="1">
    <source>
        <dbReference type="SAM" id="Phobius"/>
    </source>
</evidence>
<keyword evidence="1" id="KW-0472">Membrane</keyword>
<dbReference type="EMBL" id="CP095749">
    <property type="protein sequence ID" value="WEB38085.1"/>
    <property type="molecule type" value="Genomic_DNA"/>
</dbReference>
<dbReference type="InterPro" id="IPR039708">
    <property type="entry name" value="MT1774/Rv1733c-like"/>
</dbReference>
<dbReference type="PANTHER" id="PTHR42305:SF1">
    <property type="entry name" value="MEMBRANE PROTEIN RV1733C-RELATED"/>
    <property type="match status" value="1"/>
</dbReference>
<keyword evidence="3" id="KW-1185">Reference proteome</keyword>
<feature type="transmembrane region" description="Helical" evidence="1">
    <location>
        <begin position="137"/>
        <end position="159"/>
    </location>
</feature>
<keyword evidence="1" id="KW-0812">Transmembrane</keyword>
<evidence type="ECO:0008006" key="4">
    <source>
        <dbReference type="Google" id="ProtNLM"/>
    </source>
</evidence>
<evidence type="ECO:0000313" key="3">
    <source>
        <dbReference type="Proteomes" id="UP001218629"/>
    </source>
</evidence>
<proteinExistence type="predicted"/>
<accession>A0ABY8A2G7</accession>